<dbReference type="NCBIfam" id="TIGR01704">
    <property type="entry name" value="MTA_SAH-Nsdase"/>
    <property type="match status" value="1"/>
</dbReference>
<organism evidence="7 8">
    <name type="scientific">Vagococcus bubulae</name>
    <dbReference type="NCBI Taxonomy" id="1977868"/>
    <lineage>
        <taxon>Bacteria</taxon>
        <taxon>Bacillati</taxon>
        <taxon>Bacillota</taxon>
        <taxon>Bacilli</taxon>
        <taxon>Lactobacillales</taxon>
        <taxon>Enterococcaceae</taxon>
        <taxon>Vagococcus</taxon>
    </lineage>
</organism>
<dbReference type="RefSeq" id="WP_125957664.1">
    <property type="nucleotide sequence ID" value="NZ_JAQEJV010000005.1"/>
</dbReference>
<evidence type="ECO:0000256" key="1">
    <source>
        <dbReference type="ARBA" id="ARBA00004945"/>
    </source>
</evidence>
<comment type="caution">
    <text evidence="7">The sequence shown here is derived from an EMBL/GenBank/DDBJ whole genome shotgun (WGS) entry which is preliminary data.</text>
</comment>
<evidence type="ECO:0000313" key="8">
    <source>
        <dbReference type="Proteomes" id="UP000288490"/>
    </source>
</evidence>
<proteinExistence type="predicted"/>
<dbReference type="InterPro" id="IPR035994">
    <property type="entry name" value="Nucleoside_phosphorylase_sf"/>
</dbReference>
<evidence type="ECO:0000256" key="4">
    <source>
        <dbReference type="ARBA" id="ARBA00022801"/>
    </source>
</evidence>
<dbReference type="PANTHER" id="PTHR46832">
    <property type="entry name" value="5'-METHYLTHIOADENOSINE/S-ADENOSYLHOMOCYSTEINE NUCLEOSIDASE"/>
    <property type="match status" value="1"/>
</dbReference>
<evidence type="ECO:0000259" key="6">
    <source>
        <dbReference type="Pfam" id="PF01048"/>
    </source>
</evidence>
<keyword evidence="5" id="KW-0486">Methionine biosynthesis</keyword>
<sequence length="214" mass="24037">MKIGIICAMPIELDYLKNQLQYTSVVLKKQTFYLADYGENELVLVVSGVGKVNATVYTQLLIDYFEPNCLLNIGIAGGLHPCLKPLDIVLGDRYSHHDVDKNQMERLFPHTSIFKADPQLLAKFKKYHKEGIIGCMVSGESFIADDNEKTRIIETFDAVAVDMETSAIAHTCFINDMPFLSIRGVSDLATECYENYDKLVSDKVGKFCLEGLEH</sequence>
<keyword evidence="4" id="KW-0378">Hydrolase</keyword>
<reference evidence="7 8" key="1">
    <citation type="submission" date="2017-05" db="EMBL/GenBank/DDBJ databases">
        <title>Vagococcus spp. assemblies.</title>
        <authorList>
            <person name="Gulvik C.A."/>
        </authorList>
    </citation>
    <scope>NUCLEOTIDE SEQUENCE [LARGE SCALE GENOMIC DNA]</scope>
    <source>
        <strain evidence="7 8">SS1994</strain>
    </source>
</reference>
<dbReference type="Pfam" id="PF01048">
    <property type="entry name" value="PNP_UDP_1"/>
    <property type="match status" value="1"/>
</dbReference>
<evidence type="ECO:0000256" key="3">
    <source>
        <dbReference type="ARBA" id="ARBA00022605"/>
    </source>
</evidence>
<dbReference type="GO" id="GO:0008782">
    <property type="term" value="F:adenosylhomocysteine nucleosidase activity"/>
    <property type="evidence" value="ECO:0007669"/>
    <property type="project" value="UniProtKB-EC"/>
</dbReference>
<dbReference type="SUPFAM" id="SSF53167">
    <property type="entry name" value="Purine and uridine phosphorylases"/>
    <property type="match status" value="1"/>
</dbReference>
<dbReference type="GO" id="GO:0019509">
    <property type="term" value="P:L-methionine salvage from methylthioadenosine"/>
    <property type="evidence" value="ECO:0007669"/>
    <property type="project" value="UniProtKB-UniPathway"/>
</dbReference>
<dbReference type="InterPro" id="IPR010049">
    <property type="entry name" value="MTA_SAH_Nsdase"/>
</dbReference>
<dbReference type="AlphaFoldDB" id="A0A429ZK54"/>
<dbReference type="GO" id="GO:0008930">
    <property type="term" value="F:methylthioadenosine nucleosidase activity"/>
    <property type="evidence" value="ECO:0007669"/>
    <property type="project" value="InterPro"/>
</dbReference>
<dbReference type="InterPro" id="IPR000845">
    <property type="entry name" value="Nucleoside_phosphorylase_d"/>
</dbReference>
<accession>A0A429ZK54</accession>
<keyword evidence="3" id="KW-0028">Amino-acid biosynthesis</keyword>
<dbReference type="Gene3D" id="3.40.50.1580">
    <property type="entry name" value="Nucleoside phosphorylase domain"/>
    <property type="match status" value="1"/>
</dbReference>
<gene>
    <name evidence="7" type="ORF">CBF36_06595</name>
</gene>
<feature type="domain" description="Nucleoside phosphorylase" evidence="6">
    <location>
        <begin position="2"/>
        <end position="194"/>
    </location>
</feature>
<dbReference type="UniPathway" id="UPA00904">
    <property type="reaction ID" value="UER00871"/>
</dbReference>
<dbReference type="EC" id="3.2.2.9" evidence="2"/>
<dbReference type="PANTHER" id="PTHR46832:SF1">
    <property type="entry name" value="5'-METHYLTHIOADENOSINE_S-ADENOSYLHOMOCYSTEINE NUCLEOSIDASE"/>
    <property type="match status" value="1"/>
</dbReference>
<dbReference type="CDD" id="cd09008">
    <property type="entry name" value="MTAN"/>
    <property type="match status" value="1"/>
</dbReference>
<dbReference type="GO" id="GO:0019284">
    <property type="term" value="P:L-methionine salvage from S-adenosylmethionine"/>
    <property type="evidence" value="ECO:0007669"/>
    <property type="project" value="TreeGrafter"/>
</dbReference>
<comment type="pathway">
    <text evidence="1">Amino-acid biosynthesis; L-methionine biosynthesis via salvage pathway; S-methyl-5-thio-alpha-D-ribose 1-phosphate from S-methyl-5'-thioadenosine (hydrolase route): step 1/2.</text>
</comment>
<evidence type="ECO:0000256" key="2">
    <source>
        <dbReference type="ARBA" id="ARBA00011974"/>
    </source>
</evidence>
<evidence type="ECO:0000313" key="7">
    <source>
        <dbReference type="EMBL" id="RST94043.1"/>
    </source>
</evidence>
<dbReference type="EMBL" id="NGJT01000010">
    <property type="protein sequence ID" value="RST94043.1"/>
    <property type="molecule type" value="Genomic_DNA"/>
</dbReference>
<dbReference type="Proteomes" id="UP000288490">
    <property type="component" value="Unassembled WGS sequence"/>
</dbReference>
<dbReference type="OrthoDB" id="9792278at2"/>
<dbReference type="GO" id="GO:0005829">
    <property type="term" value="C:cytosol"/>
    <property type="evidence" value="ECO:0007669"/>
    <property type="project" value="TreeGrafter"/>
</dbReference>
<evidence type="ECO:0000256" key="5">
    <source>
        <dbReference type="ARBA" id="ARBA00023167"/>
    </source>
</evidence>
<dbReference type="GO" id="GO:0009164">
    <property type="term" value="P:nucleoside catabolic process"/>
    <property type="evidence" value="ECO:0007669"/>
    <property type="project" value="InterPro"/>
</dbReference>
<protein>
    <recommendedName>
        <fullName evidence="2">adenosylhomocysteine nucleosidase</fullName>
        <ecNumber evidence="2">3.2.2.9</ecNumber>
    </recommendedName>
</protein>
<keyword evidence="8" id="KW-1185">Reference proteome</keyword>
<name>A0A429ZK54_9ENTE</name>